<feature type="compositionally biased region" description="Gly residues" evidence="1">
    <location>
        <begin position="170"/>
        <end position="187"/>
    </location>
</feature>
<feature type="compositionally biased region" description="Polar residues" evidence="1">
    <location>
        <begin position="1"/>
        <end position="10"/>
    </location>
</feature>
<evidence type="ECO:0000313" key="2">
    <source>
        <dbReference type="EMBL" id="KAG5456754.1"/>
    </source>
</evidence>
<feature type="region of interest" description="Disordered" evidence="1">
    <location>
        <begin position="166"/>
        <end position="209"/>
    </location>
</feature>
<feature type="non-terminal residue" evidence="2">
    <location>
        <position position="209"/>
    </location>
</feature>
<reference evidence="2 3" key="1">
    <citation type="journal article" name="Sci. Rep.">
        <title>Genome-scale phylogenetic analyses confirm Olpidium as the closest living zoosporic fungus to the non-flagellated, terrestrial fungi.</title>
        <authorList>
            <person name="Chang Y."/>
            <person name="Rochon D."/>
            <person name="Sekimoto S."/>
            <person name="Wang Y."/>
            <person name="Chovatia M."/>
            <person name="Sandor L."/>
            <person name="Salamov A."/>
            <person name="Grigoriev I.V."/>
            <person name="Stajich J.E."/>
            <person name="Spatafora J.W."/>
        </authorList>
    </citation>
    <scope>NUCLEOTIDE SEQUENCE [LARGE SCALE GENOMIC DNA]</scope>
    <source>
        <strain evidence="2">S191</strain>
    </source>
</reference>
<dbReference type="Proteomes" id="UP000673691">
    <property type="component" value="Unassembled WGS sequence"/>
</dbReference>
<feature type="region of interest" description="Disordered" evidence="1">
    <location>
        <begin position="1"/>
        <end position="70"/>
    </location>
</feature>
<feature type="compositionally biased region" description="Low complexity" evidence="1">
    <location>
        <begin position="188"/>
        <end position="202"/>
    </location>
</feature>
<gene>
    <name evidence="2" type="ORF">BJ554DRAFT_3406</name>
</gene>
<dbReference type="EMBL" id="JAEFCI010011213">
    <property type="protein sequence ID" value="KAG5456754.1"/>
    <property type="molecule type" value="Genomic_DNA"/>
</dbReference>
<protein>
    <submittedName>
        <fullName evidence="2">Uncharacterized protein</fullName>
    </submittedName>
</protein>
<evidence type="ECO:0000313" key="3">
    <source>
        <dbReference type="Proteomes" id="UP000673691"/>
    </source>
</evidence>
<keyword evidence="3" id="KW-1185">Reference proteome</keyword>
<name>A0A8H7ZP86_9FUNG</name>
<proteinExistence type="predicted"/>
<sequence>PSGKFSQTLGTEERDHVPSLIPEIKKLPPPPPAVSADVGGGGARLRGACGAEREDGEGEEGDREDGLLGGNKWDARLFHPTKVGVTTPAAERAVGAARLARFRARLEHLERCWLRAHGSSYRGDRLVPPGEVDLRLEGRDDLSKAECARLERQLMQDILDAIRGSSRAAAGGGGGGKGGWVAGGGGSAAVRHAAPEPAAAVGPEEDGVK</sequence>
<accession>A0A8H7ZP86</accession>
<feature type="non-terminal residue" evidence="2">
    <location>
        <position position="1"/>
    </location>
</feature>
<feature type="compositionally biased region" description="Acidic residues" evidence="1">
    <location>
        <begin position="54"/>
        <end position="63"/>
    </location>
</feature>
<organism evidence="2 3">
    <name type="scientific">Olpidium bornovanus</name>
    <dbReference type="NCBI Taxonomy" id="278681"/>
    <lineage>
        <taxon>Eukaryota</taxon>
        <taxon>Fungi</taxon>
        <taxon>Fungi incertae sedis</taxon>
        <taxon>Olpidiomycota</taxon>
        <taxon>Olpidiomycotina</taxon>
        <taxon>Olpidiomycetes</taxon>
        <taxon>Olpidiales</taxon>
        <taxon>Olpidiaceae</taxon>
        <taxon>Olpidium</taxon>
    </lineage>
</organism>
<comment type="caution">
    <text evidence="2">The sequence shown here is derived from an EMBL/GenBank/DDBJ whole genome shotgun (WGS) entry which is preliminary data.</text>
</comment>
<evidence type="ECO:0000256" key="1">
    <source>
        <dbReference type="SAM" id="MobiDB-lite"/>
    </source>
</evidence>
<dbReference type="AlphaFoldDB" id="A0A8H7ZP86"/>